<evidence type="ECO:0000313" key="6">
    <source>
        <dbReference type="EMBL" id="OSY87808.1"/>
    </source>
</evidence>
<keyword evidence="3" id="KW-0804">Transcription</keyword>
<feature type="transmembrane region" description="Helical" evidence="4">
    <location>
        <begin position="162"/>
        <end position="179"/>
    </location>
</feature>
<evidence type="ECO:0000256" key="2">
    <source>
        <dbReference type="ARBA" id="ARBA00023125"/>
    </source>
</evidence>
<dbReference type="PROSITE" id="PS00041">
    <property type="entry name" value="HTH_ARAC_FAMILY_1"/>
    <property type="match status" value="1"/>
</dbReference>
<feature type="domain" description="HTH araC/xylS-type" evidence="5">
    <location>
        <begin position="277"/>
        <end position="385"/>
    </location>
</feature>
<evidence type="ECO:0000256" key="1">
    <source>
        <dbReference type="ARBA" id="ARBA00023015"/>
    </source>
</evidence>
<protein>
    <recommendedName>
        <fullName evidence="5">HTH araC/xylS-type domain-containing protein</fullName>
    </recommendedName>
</protein>
<dbReference type="SUPFAM" id="SSF46689">
    <property type="entry name" value="Homeodomain-like"/>
    <property type="match status" value="1"/>
</dbReference>
<dbReference type="InterPro" id="IPR009057">
    <property type="entry name" value="Homeodomain-like_sf"/>
</dbReference>
<name>A0A1Y2PDQ2_9FLAO</name>
<keyword evidence="7" id="KW-1185">Reference proteome</keyword>
<dbReference type="PANTHER" id="PTHR43280:SF29">
    <property type="entry name" value="ARAC-FAMILY TRANSCRIPTIONAL REGULATOR"/>
    <property type="match status" value="1"/>
</dbReference>
<evidence type="ECO:0000256" key="3">
    <source>
        <dbReference type="ARBA" id="ARBA00023163"/>
    </source>
</evidence>
<dbReference type="InterPro" id="IPR018062">
    <property type="entry name" value="HTH_AraC-typ_CS"/>
</dbReference>
<keyword evidence="4" id="KW-0472">Membrane</keyword>
<gene>
    <name evidence="6" type="ORF">WH52_10315</name>
</gene>
<keyword evidence="2" id="KW-0238">DNA-binding</keyword>
<dbReference type="PANTHER" id="PTHR43280">
    <property type="entry name" value="ARAC-FAMILY TRANSCRIPTIONAL REGULATOR"/>
    <property type="match status" value="1"/>
</dbReference>
<dbReference type="InterPro" id="IPR018060">
    <property type="entry name" value="HTH_AraC"/>
</dbReference>
<feature type="transmembrane region" description="Helical" evidence="4">
    <location>
        <begin position="12"/>
        <end position="29"/>
    </location>
</feature>
<dbReference type="OrthoDB" id="5492415at2"/>
<dbReference type="InterPro" id="IPR020449">
    <property type="entry name" value="Tscrpt_reg_AraC-type_HTH"/>
</dbReference>
<feature type="transmembrane region" description="Helical" evidence="4">
    <location>
        <begin position="102"/>
        <end position="120"/>
    </location>
</feature>
<keyword evidence="1" id="KW-0805">Transcription regulation</keyword>
<dbReference type="AlphaFoldDB" id="A0A1Y2PDQ2"/>
<reference evidence="6 7" key="1">
    <citation type="submission" date="2015-03" db="EMBL/GenBank/DDBJ databases">
        <title>Genome sequence of Tenacibaculum sp. S2-2, isolated from intestinal microbiota of sea cucumber, Apostichopus japonicas.</title>
        <authorList>
            <person name="Shao Z."/>
            <person name="Wang L."/>
            <person name="Li X."/>
        </authorList>
    </citation>
    <scope>NUCLEOTIDE SEQUENCE [LARGE SCALE GENOMIC DNA]</scope>
    <source>
        <strain evidence="6 7">S2-2</strain>
    </source>
</reference>
<feature type="transmembrane region" description="Helical" evidence="4">
    <location>
        <begin position="72"/>
        <end position="90"/>
    </location>
</feature>
<dbReference type="PROSITE" id="PS01124">
    <property type="entry name" value="HTH_ARAC_FAMILY_2"/>
    <property type="match status" value="1"/>
</dbReference>
<feature type="transmembrane region" description="Helical" evidence="4">
    <location>
        <begin position="228"/>
        <end position="246"/>
    </location>
</feature>
<accession>A0A1Y2PDQ2</accession>
<dbReference type="STRING" id="1635173.WH52_10315"/>
<keyword evidence="4" id="KW-0812">Transmembrane</keyword>
<dbReference type="SMART" id="SM00342">
    <property type="entry name" value="HTH_ARAC"/>
    <property type="match status" value="1"/>
</dbReference>
<dbReference type="RefSeq" id="WP_086030870.1">
    <property type="nucleotide sequence ID" value="NZ_LAPZ01000007.1"/>
</dbReference>
<dbReference type="EMBL" id="LAPZ01000007">
    <property type="protein sequence ID" value="OSY87808.1"/>
    <property type="molecule type" value="Genomic_DNA"/>
</dbReference>
<dbReference type="Gene3D" id="1.10.10.60">
    <property type="entry name" value="Homeodomain-like"/>
    <property type="match status" value="1"/>
</dbReference>
<dbReference type="GO" id="GO:0003700">
    <property type="term" value="F:DNA-binding transcription factor activity"/>
    <property type="evidence" value="ECO:0007669"/>
    <property type="project" value="InterPro"/>
</dbReference>
<feature type="transmembrane region" description="Helical" evidence="4">
    <location>
        <begin position="41"/>
        <end position="60"/>
    </location>
</feature>
<evidence type="ECO:0000256" key="4">
    <source>
        <dbReference type="SAM" id="Phobius"/>
    </source>
</evidence>
<comment type="caution">
    <text evidence="6">The sequence shown here is derived from an EMBL/GenBank/DDBJ whole genome shotgun (WGS) entry which is preliminary data.</text>
</comment>
<dbReference type="PRINTS" id="PR00032">
    <property type="entry name" value="HTHARAC"/>
</dbReference>
<proteinExistence type="predicted"/>
<keyword evidence="4" id="KW-1133">Transmembrane helix</keyword>
<organism evidence="6 7">
    <name type="scientific">Tenacibaculum holothuriorum</name>
    <dbReference type="NCBI Taxonomy" id="1635173"/>
    <lineage>
        <taxon>Bacteria</taxon>
        <taxon>Pseudomonadati</taxon>
        <taxon>Bacteroidota</taxon>
        <taxon>Flavobacteriia</taxon>
        <taxon>Flavobacteriales</taxon>
        <taxon>Flavobacteriaceae</taxon>
        <taxon>Tenacibaculum</taxon>
    </lineage>
</organism>
<evidence type="ECO:0000313" key="7">
    <source>
        <dbReference type="Proteomes" id="UP000194221"/>
    </source>
</evidence>
<dbReference type="InParanoid" id="A0A1Y2PDQ2"/>
<feature type="transmembrane region" description="Helical" evidence="4">
    <location>
        <begin position="200"/>
        <end position="216"/>
    </location>
</feature>
<evidence type="ECO:0000259" key="5">
    <source>
        <dbReference type="PROSITE" id="PS01124"/>
    </source>
</evidence>
<sequence length="386" mass="44905">MSVDLRLDIPAFIIFVGIVLGFLLSYFFIQKSFKYNKSNLFMGLLLLTFSLNMLEGWLNYTGLIFKCLHLTNFSEPTNFIIAPLLYFFVSRQLGEQRSNKEWLHYIPFLFWLFYCVFFFIQSEAFKYNSNIFSLDFDLKPLAVDYSKENDNPLGIRNYVNELTIFQIGIYSFIIIRKLVLKGKSLGESIFNTTNHTLRSLRSSTLHFTLLFLLLIVVKATFKDDIGDYILYVYLSFILLFNVIVIMNSSNYFQQSSSFLEFPSLKYQKSSLTKSDQKVIVEKIQRIMKEEKYFTSNLASLSNLAFNINESSHHVSQTINDDLNMTFFELLAFYRVEEAKRILSSSEGKKLTIEEVAEQVGYNSKSAFNTAFKKLTSQTPSAYRKNS</sequence>
<dbReference type="Proteomes" id="UP000194221">
    <property type="component" value="Unassembled WGS sequence"/>
</dbReference>
<dbReference type="GO" id="GO:0043565">
    <property type="term" value="F:sequence-specific DNA binding"/>
    <property type="evidence" value="ECO:0007669"/>
    <property type="project" value="InterPro"/>
</dbReference>
<dbReference type="Pfam" id="PF12833">
    <property type="entry name" value="HTH_18"/>
    <property type="match status" value="1"/>
</dbReference>